<dbReference type="EMBL" id="BCMI01000005">
    <property type="protein sequence ID" value="GAX05365.1"/>
    <property type="molecule type" value="Genomic_DNA"/>
</dbReference>
<comment type="caution">
    <text evidence="6">The sequence shown here is derived from an EMBL/GenBank/DDBJ whole genome shotgun (WGS) entry which is preliminary data.</text>
</comment>
<evidence type="ECO:0000313" key="7">
    <source>
        <dbReference type="Proteomes" id="UP000198414"/>
    </source>
</evidence>
<dbReference type="Gene3D" id="1.10.287.1490">
    <property type="match status" value="1"/>
</dbReference>
<feature type="region of interest" description="Disordered" evidence="3">
    <location>
        <begin position="1906"/>
        <end position="1925"/>
    </location>
</feature>
<evidence type="ECO:0000256" key="2">
    <source>
        <dbReference type="SAM" id="Coils"/>
    </source>
</evidence>
<evidence type="ECO:0000259" key="4">
    <source>
        <dbReference type="Pfam" id="PF10145"/>
    </source>
</evidence>
<dbReference type="Gene3D" id="1.10.530.10">
    <property type="match status" value="1"/>
</dbReference>
<feature type="coiled-coil region" evidence="2">
    <location>
        <begin position="86"/>
        <end position="120"/>
    </location>
</feature>
<proteinExistence type="predicted"/>
<dbReference type="PANTHER" id="PTHR37813:SF1">
    <property type="entry name" value="FELS-2 PROPHAGE PROTEIN"/>
    <property type="match status" value="1"/>
</dbReference>
<evidence type="ECO:0000256" key="3">
    <source>
        <dbReference type="SAM" id="MobiDB-lite"/>
    </source>
</evidence>
<keyword evidence="1" id="KW-1188">Viral release from host cell</keyword>
<dbReference type="Proteomes" id="UP000198414">
    <property type="component" value="Unassembled WGS sequence"/>
</dbReference>
<dbReference type="InterPro" id="IPR010090">
    <property type="entry name" value="Phage_tape_meas"/>
</dbReference>
<dbReference type="RefSeq" id="WP_089120680.1">
    <property type="nucleotide sequence ID" value="NZ_BCMI01000005.1"/>
</dbReference>
<feature type="region of interest" description="Disordered" evidence="3">
    <location>
        <begin position="1663"/>
        <end position="1683"/>
    </location>
</feature>
<name>A0A1Z5IUD8_9LACO</name>
<organism evidence="6 7">
    <name type="scientific">Secundilactobacillus pentosiphilus</name>
    <dbReference type="NCBI Taxonomy" id="1714682"/>
    <lineage>
        <taxon>Bacteria</taxon>
        <taxon>Bacillati</taxon>
        <taxon>Bacillota</taxon>
        <taxon>Bacilli</taxon>
        <taxon>Lactobacillales</taxon>
        <taxon>Lactobacillaceae</taxon>
        <taxon>Secundilactobacillus</taxon>
    </lineage>
</organism>
<dbReference type="SUPFAM" id="SSF51261">
    <property type="entry name" value="Duplicated hybrid motif"/>
    <property type="match status" value="1"/>
</dbReference>
<dbReference type="Pfam" id="PF18013">
    <property type="entry name" value="Phage_lysozyme2"/>
    <property type="match status" value="1"/>
</dbReference>
<dbReference type="InterPro" id="IPR041219">
    <property type="entry name" value="Phage_lysozyme2"/>
</dbReference>
<dbReference type="OrthoDB" id="2137849at2"/>
<evidence type="ECO:0000313" key="6">
    <source>
        <dbReference type="EMBL" id="GAX05365.1"/>
    </source>
</evidence>
<accession>A0A1Z5IUD8</accession>
<dbReference type="CDD" id="cd12797">
    <property type="entry name" value="M23_peptidase"/>
    <property type="match status" value="1"/>
</dbReference>
<dbReference type="NCBIfam" id="TIGR01760">
    <property type="entry name" value="tape_meas_TP901"/>
    <property type="match status" value="1"/>
</dbReference>
<dbReference type="InterPro" id="IPR011055">
    <property type="entry name" value="Dup_hybrid_motif"/>
</dbReference>
<feature type="region of interest" description="Disordered" evidence="3">
    <location>
        <begin position="980"/>
        <end position="999"/>
    </location>
</feature>
<dbReference type="Gene3D" id="2.70.70.10">
    <property type="entry name" value="Glucose Permease (Domain IIA)"/>
    <property type="match status" value="1"/>
</dbReference>
<reference evidence="6 7" key="1">
    <citation type="submission" date="2015-11" db="EMBL/GenBank/DDBJ databases">
        <title>Draft genome sequences of new species of the genus Lactobacillus isolated from orchardgrass silage.</title>
        <authorList>
            <person name="Tohno M."/>
            <person name="Tanizawa Y."/>
            <person name="Arita M."/>
        </authorList>
    </citation>
    <scope>NUCLEOTIDE SEQUENCE [LARGE SCALE GENOMIC DNA]</scope>
    <source>
        <strain evidence="6 7">IWT25</strain>
    </source>
</reference>
<feature type="coiled-coil region" evidence="2">
    <location>
        <begin position="170"/>
        <end position="197"/>
    </location>
</feature>
<dbReference type="Pfam" id="PF10145">
    <property type="entry name" value="PhageMin_Tail"/>
    <property type="match status" value="1"/>
</dbReference>
<evidence type="ECO:0000256" key="1">
    <source>
        <dbReference type="ARBA" id="ARBA00022612"/>
    </source>
</evidence>
<sequence>MARVQDEMATRVTIDTIGAVKSYKALSSAVRSSVNAWKSQEAQLKSVGRYSDAAQAKVDGLSKSMTLQRDKINELIARQKGLDTSTASGQRQYMKLENQIQSANRQISNYSAQLERAKSASKYYTSGLADLQNGYKQTMAVSQSYVKRLESEGRTLDANREKFRAAQSGYVNLSKQVEKQSSEQQRLQHELESATSAYDKQVAKLRTLRNTSGENSDAFKKESATLSDLSAKVNRSTDALNKQKIRTNESAASMNSARRDVIKFKDSLDQLNHPFLSKIKASFTGVDREAKRSSESIKKSFGSSTIGKAAKGIAISSGVGFAAIGAAATSGIKKAANLQNEYKKTYNLLITSGEKAAESQRNVNRMQKEGSKYSVQYGVSQEKIAGGYQELIKRGYSSTQALGAMKSMLQASKASGDDFNDVVHNTTATIEAFGMKSNSTSGMIKNSKKVVNELAYSADLTATDFNSMGVAMEYVGSSAHNSGLRLSEISSAIGILSNNGLEAQKAGTGLRKVIQSIQKPTSAAQKALSSIGLSTSDFVTKSGKMKSLTDIMGLLNEHTKNMSKFKKGQLFSTIFGATGQQAATILANNVDQMGKLNQKVKDSADGSGYVAKLAKKNQTSVKAEMGQFKAASDAAMIMIGKQLLPILSKASVGMAKAFNSKAGRAGLRAIARGVGDVAKLLVDSIEYLGKHTQQVKTFGVVLAGIFATKKILDFIMYIRRARDALMAFKAVDAVSSLGDKGAAAKTATTVGEDVAGTAATSKVTGSFGKRLATKALPLGKSIGGRLLAGLGIALSAYDIVKGLTSKKKKTQYKKVGAGAGGLIGAGIGGAIAGPPGAAIGSAIGSVVGGAVGGATRKFEHGWNAWAKGYKPRGFVAKVGFDYHEGAHQLNNYIAGVEKHHHVIGFAIRIAEGGRKLWKERGQLYGRTMQLAASTSWDGIRDLSKKNWHGLLKDMRKNVSTWSKGIKSDIGNIWDSLTGSRKIEKEPKRKKQPAKKETTRDAIKKVATTHVSKRDIANVRSMTAAIKLYTSTLRGLKTSIRKNDPTKELNKMNSRLNSSIKSWDKLASPIKKMGDAFKVLASFSKSMSHNDAFAELNHDLPKLQRTLKDSKVGNYIKDISNDIKNSKITQNMRAVTKSLSKDIGTWKSIAKPIKTMSGSFDSLKKSMKSLSGKKDPFHSLDKHIKTLHQDLKKYNIGKAIKSMVTKVNDATKDLKSVKKFNSSIKSIGAATHSAQKTISKFITTIKRSWKSAWNGLGKTASSGLKSADRKITDRLGDIRGDLSSSEGKMTKGWRSFWNGLNGISSSKLKDIRSTVNKGIGKIIDTINRGIKGINGVISKFGGNTTTISPIKFATGTGAFSSARRPITHPTWAMLNDGNDSPETNNREIAMLPNGQMFSPTERNWTGLVPAGTEVFNARESAALISEHFASGTGFLSMFDNGMSKEMKKLYSKLGGGLKKLIGALQGFNSKPTQSFNVLMDNKPDVSGDVLDGISKTFTKATKNQGQKWWSTVWSMASDALGSGDGSAAGGKWAHSPGSGWTLTSGFGYRGPVAGGESDHDGNDFSGGRIIHAVHGGKVIRVGGPPSAGWSAVGTSIITKGSDGQYVIYQEFGRPSDAKVKVGDDVKTGDVIGQRTGTHVHIGVSRNYPFHNNGATTRGWENLLKMHGGSDGSSKSSKKKKPKITSGMQKLVGKETGGMMKWIKKHLAPLEDDGGSIGSFNLSGSIVSRAKSLASALKKLYPAATRNGISAILGNWEFESGLNPGIRNGIGASGLGQWLNGRFTNLESYARKHGKSWKDPSMQLEFALRGEGSDSAIFRKIVSGHGSIASLANAFSSEWERGGFNAQHVAGASRIAAALKGFKNGGLVSNEQLIRIAEDNKKEMVVPWDQSKRSLAYQELDATMKEFGKTDSPKKSKRKSSVFDDSDNGSLSDLLTVQTAVLKETQAQNGLLRQILGALTTSSDDPNAFEKLVSKIGQAQGKKVRNRVRTAF</sequence>
<feature type="domain" description="Phage tail tape measure protein" evidence="4">
    <location>
        <begin position="368"/>
        <end position="576"/>
    </location>
</feature>
<dbReference type="PANTHER" id="PTHR37813">
    <property type="entry name" value="FELS-2 PROPHAGE PROTEIN"/>
    <property type="match status" value="1"/>
</dbReference>
<evidence type="ECO:0000259" key="5">
    <source>
        <dbReference type="Pfam" id="PF18013"/>
    </source>
</evidence>
<feature type="domain" description="Phage tail lysozyme" evidence="5">
    <location>
        <begin position="1728"/>
        <end position="1856"/>
    </location>
</feature>
<dbReference type="SUPFAM" id="SSF57997">
    <property type="entry name" value="Tropomyosin"/>
    <property type="match status" value="1"/>
</dbReference>
<protein>
    <submittedName>
        <fullName evidence="6">Phage tail tape measure protein</fullName>
    </submittedName>
</protein>
<gene>
    <name evidence="6" type="ORF">IWT25_00669</name>
</gene>
<keyword evidence="2" id="KW-0175">Coiled coil</keyword>